<gene>
    <name evidence="2" type="ORF">THAOC_13982</name>
</gene>
<dbReference type="AlphaFoldDB" id="K0SIT4"/>
<proteinExistence type="predicted"/>
<organism evidence="2 3">
    <name type="scientific">Thalassiosira oceanica</name>
    <name type="common">Marine diatom</name>
    <dbReference type="NCBI Taxonomy" id="159749"/>
    <lineage>
        <taxon>Eukaryota</taxon>
        <taxon>Sar</taxon>
        <taxon>Stramenopiles</taxon>
        <taxon>Ochrophyta</taxon>
        <taxon>Bacillariophyta</taxon>
        <taxon>Coscinodiscophyceae</taxon>
        <taxon>Thalassiosirophycidae</taxon>
        <taxon>Thalassiosirales</taxon>
        <taxon>Thalassiosiraceae</taxon>
        <taxon>Thalassiosira</taxon>
    </lineage>
</organism>
<feature type="region of interest" description="Disordered" evidence="1">
    <location>
        <begin position="208"/>
        <end position="238"/>
    </location>
</feature>
<evidence type="ECO:0000256" key="1">
    <source>
        <dbReference type="SAM" id="MobiDB-lite"/>
    </source>
</evidence>
<feature type="compositionally biased region" description="Low complexity" evidence="1">
    <location>
        <begin position="125"/>
        <end position="139"/>
    </location>
</feature>
<comment type="caution">
    <text evidence="2">The sequence shown here is derived from an EMBL/GenBank/DDBJ whole genome shotgun (WGS) entry which is preliminary data.</text>
</comment>
<keyword evidence="3" id="KW-1185">Reference proteome</keyword>
<sequence>MPSSARPIATTDQEMTAAPTPTQPMPSSPSTTEKMERRIAELENELVKTKLEAALAQSNEEHLRLETRRLQSTIERLTLSPALSQDGGDENSYGPPKRSHRPSLPPHTLGVFKVPLADPFRRRGSQSSTSSRAAGRRAQLNPNSCASGLNFLADLAGLGPSDSSLASSVVSTVIPRKKRRTILNPASCASALDLMGLIGPAAVAAATLRPPASGGPGGTETKTRSGTASHTTSIEGVS</sequence>
<accession>K0SIT4</accession>
<feature type="compositionally biased region" description="Polar residues" evidence="1">
    <location>
        <begin position="224"/>
        <end position="238"/>
    </location>
</feature>
<dbReference type="Proteomes" id="UP000266841">
    <property type="component" value="Unassembled WGS sequence"/>
</dbReference>
<evidence type="ECO:0000313" key="3">
    <source>
        <dbReference type="Proteomes" id="UP000266841"/>
    </source>
</evidence>
<feature type="region of interest" description="Disordered" evidence="1">
    <location>
        <begin position="1"/>
        <end position="37"/>
    </location>
</feature>
<evidence type="ECO:0000313" key="2">
    <source>
        <dbReference type="EMBL" id="EJK65190.1"/>
    </source>
</evidence>
<dbReference type="EMBL" id="AGNL01016218">
    <property type="protein sequence ID" value="EJK65190.1"/>
    <property type="molecule type" value="Genomic_DNA"/>
</dbReference>
<protein>
    <submittedName>
        <fullName evidence="2">Uncharacterized protein</fullName>
    </submittedName>
</protein>
<name>K0SIT4_THAOC</name>
<reference evidence="2 3" key="1">
    <citation type="journal article" date="2012" name="Genome Biol.">
        <title>Genome and low-iron response of an oceanic diatom adapted to chronic iron limitation.</title>
        <authorList>
            <person name="Lommer M."/>
            <person name="Specht M."/>
            <person name="Roy A.S."/>
            <person name="Kraemer L."/>
            <person name="Andreson R."/>
            <person name="Gutowska M.A."/>
            <person name="Wolf J."/>
            <person name="Bergner S.V."/>
            <person name="Schilhabel M.B."/>
            <person name="Klostermeier U.C."/>
            <person name="Beiko R.G."/>
            <person name="Rosenstiel P."/>
            <person name="Hippler M."/>
            <person name="Laroche J."/>
        </authorList>
    </citation>
    <scope>NUCLEOTIDE SEQUENCE [LARGE SCALE GENOMIC DNA]</scope>
    <source>
        <strain evidence="2 3">CCMP1005</strain>
    </source>
</reference>
<feature type="region of interest" description="Disordered" evidence="1">
    <location>
        <begin position="77"/>
        <end position="139"/>
    </location>
</feature>